<dbReference type="Proteomes" id="UP000248857">
    <property type="component" value="Unassembled WGS sequence"/>
</dbReference>
<sequence length="388" mass="40367">MLLLGITLVLRSQDDQVSALNQADASESVSAAESGVNRVRAFLNRYRALAVLPSGSWNGSVTNVLESCNANSVSSDLGELQPSGSDWPDVDPTDASRGEFRLLSYTYAADTSGTPNAPLGTGTLEVQGRINAGDAISQIQVEIPINPVRKQTAGLWVGGTIAGNSVIDADVIAPCGSSPSVSLQASNDLLRTNLTMPGIPSQPGSNVNTLTSITDITLPEPGNIDSSGVIDGSDTYQYVVPTLDGSFEISEGSSVEIWVTGDIDLSALSAVHYCGASASCGPFNATIYGVGSTSTGTPTITLDRGTSICDIFFHAPTYNVTFNNTTGGTPVDCGAGTRNTGVFWVNNWTDNTSSAVVLDAPRASWQAAPTQPLPQMAPIADWQTEQAQ</sequence>
<proteinExistence type="predicted"/>
<evidence type="ECO:0000313" key="1">
    <source>
        <dbReference type="EMBL" id="PZD72983.1"/>
    </source>
</evidence>
<organism evidence="1 2">
    <name type="scientific">Acaryochloris thomasi RCC1774</name>
    <dbReference type="NCBI Taxonomy" id="1764569"/>
    <lineage>
        <taxon>Bacteria</taxon>
        <taxon>Bacillati</taxon>
        <taxon>Cyanobacteriota</taxon>
        <taxon>Cyanophyceae</taxon>
        <taxon>Acaryochloridales</taxon>
        <taxon>Acaryochloridaceae</taxon>
        <taxon>Acaryochloris</taxon>
        <taxon>Acaryochloris thomasi</taxon>
    </lineage>
</organism>
<keyword evidence="2" id="KW-1185">Reference proteome</keyword>
<gene>
    <name evidence="1" type="ORF">C1752_02700</name>
</gene>
<dbReference type="EMBL" id="PQWO01000007">
    <property type="protein sequence ID" value="PZD72983.1"/>
    <property type="molecule type" value="Genomic_DNA"/>
</dbReference>
<accession>A0A2W1JHC8</accession>
<name>A0A2W1JHC8_9CYAN</name>
<reference evidence="1 2" key="1">
    <citation type="journal article" date="2018" name="Sci. Rep.">
        <title>A novel species of the marine cyanobacterium Acaryochloris with a unique pigment content and lifestyle.</title>
        <authorList>
            <person name="Partensky F."/>
            <person name="Six C."/>
            <person name="Ratin M."/>
            <person name="Garczarek L."/>
            <person name="Vaulot D."/>
            <person name="Probert I."/>
            <person name="Calteau A."/>
            <person name="Gourvil P."/>
            <person name="Marie D."/>
            <person name="Grebert T."/>
            <person name="Bouchier C."/>
            <person name="Le Panse S."/>
            <person name="Gachenot M."/>
            <person name="Rodriguez F."/>
            <person name="Garrido J.L."/>
        </authorList>
    </citation>
    <scope>NUCLEOTIDE SEQUENCE [LARGE SCALE GENOMIC DNA]</scope>
    <source>
        <strain evidence="1 2">RCC1774</strain>
    </source>
</reference>
<dbReference type="AlphaFoldDB" id="A0A2W1JHC8"/>
<comment type="caution">
    <text evidence="1">The sequence shown here is derived from an EMBL/GenBank/DDBJ whole genome shotgun (WGS) entry which is preliminary data.</text>
</comment>
<evidence type="ECO:0000313" key="2">
    <source>
        <dbReference type="Proteomes" id="UP000248857"/>
    </source>
</evidence>
<protein>
    <submittedName>
        <fullName evidence="1">Uncharacterized protein</fullName>
    </submittedName>
</protein>